<dbReference type="InterPro" id="IPR000504">
    <property type="entry name" value="RRM_dom"/>
</dbReference>
<organism evidence="7 8">
    <name type="scientific">Panagrolaimus davidi</name>
    <dbReference type="NCBI Taxonomy" id="227884"/>
    <lineage>
        <taxon>Eukaryota</taxon>
        <taxon>Metazoa</taxon>
        <taxon>Ecdysozoa</taxon>
        <taxon>Nematoda</taxon>
        <taxon>Chromadorea</taxon>
        <taxon>Rhabditida</taxon>
        <taxon>Tylenchina</taxon>
        <taxon>Panagrolaimomorpha</taxon>
        <taxon>Panagrolaimoidea</taxon>
        <taxon>Panagrolaimidae</taxon>
        <taxon>Panagrolaimus</taxon>
    </lineage>
</organism>
<evidence type="ECO:0000256" key="1">
    <source>
        <dbReference type="ARBA" id="ARBA00004642"/>
    </source>
</evidence>
<dbReference type="SUPFAM" id="SSF54928">
    <property type="entry name" value="RNA-binding domain, RBD"/>
    <property type="match status" value="1"/>
</dbReference>
<dbReference type="PANTHER" id="PTHR13798">
    <property type="entry name" value="RNA BINDING MOTIF RBM PROTEIN -RELATED"/>
    <property type="match status" value="1"/>
</dbReference>
<protein>
    <submittedName>
        <fullName evidence="8">RRM domain-containing protein</fullName>
    </submittedName>
</protein>
<feature type="region of interest" description="Disordered" evidence="5">
    <location>
        <begin position="75"/>
        <end position="154"/>
    </location>
</feature>
<evidence type="ECO:0000256" key="4">
    <source>
        <dbReference type="PROSITE-ProRule" id="PRU00176"/>
    </source>
</evidence>
<proteinExistence type="predicted"/>
<evidence type="ECO:0000313" key="7">
    <source>
        <dbReference type="Proteomes" id="UP000887578"/>
    </source>
</evidence>
<dbReference type="GO" id="GO:0000381">
    <property type="term" value="P:regulation of alternative mRNA splicing, via spliceosome"/>
    <property type="evidence" value="ECO:0007669"/>
    <property type="project" value="TreeGrafter"/>
</dbReference>
<keyword evidence="3" id="KW-0539">Nucleus</keyword>
<dbReference type="PROSITE" id="PS50102">
    <property type="entry name" value="RRM"/>
    <property type="match status" value="1"/>
</dbReference>
<accession>A0A914PLP0</accession>
<evidence type="ECO:0000256" key="5">
    <source>
        <dbReference type="SAM" id="MobiDB-lite"/>
    </source>
</evidence>
<evidence type="ECO:0000256" key="2">
    <source>
        <dbReference type="ARBA" id="ARBA00022884"/>
    </source>
</evidence>
<evidence type="ECO:0000313" key="8">
    <source>
        <dbReference type="WBParaSite" id="PDA_v2.g16790.t1"/>
    </source>
</evidence>
<reference evidence="8" key="1">
    <citation type="submission" date="2022-11" db="UniProtKB">
        <authorList>
            <consortium name="WormBaseParasite"/>
        </authorList>
    </citation>
    <scope>IDENTIFICATION</scope>
</reference>
<feature type="domain" description="RRM" evidence="6">
    <location>
        <begin position="5"/>
        <end position="78"/>
    </location>
</feature>
<dbReference type="InterPro" id="IPR012677">
    <property type="entry name" value="Nucleotide-bd_a/b_plait_sf"/>
</dbReference>
<dbReference type="PANTHER" id="PTHR13798:SF11">
    <property type="entry name" value="RNA-BINDING PROTEIN 7-RELATED"/>
    <property type="match status" value="1"/>
</dbReference>
<keyword evidence="2 4" id="KW-0694">RNA-binding</keyword>
<dbReference type="InterPro" id="IPR052285">
    <property type="entry name" value="NEXT_complex_subunit"/>
</dbReference>
<keyword evidence="7" id="KW-1185">Reference proteome</keyword>
<feature type="compositionally biased region" description="Polar residues" evidence="5">
    <location>
        <begin position="115"/>
        <end position="126"/>
    </location>
</feature>
<dbReference type="GO" id="GO:0005654">
    <property type="term" value="C:nucleoplasm"/>
    <property type="evidence" value="ECO:0007669"/>
    <property type="project" value="UniProtKB-SubCell"/>
</dbReference>
<sequence length="154" mass="17721">MAEERTLYISNLAENVTKDLLEEIFTQVGPVESVSVIAGATRYAFVQFVDEESVPFSIRTMDGLKLYNMPIVVKPRANTQQDRRYKSQYGNQRRHHSSGPPRREYTNSYVPDYQPYSSRRTVTNDSGAYIPSRFHQTPGHHPLHSFLPPQDPFT</sequence>
<dbReference type="AlphaFoldDB" id="A0A914PLP0"/>
<comment type="subcellular location">
    <subcellularLocation>
        <location evidence="1">Nucleus</location>
        <location evidence="1">Nucleoplasm</location>
    </subcellularLocation>
</comment>
<dbReference type="Pfam" id="PF00076">
    <property type="entry name" value="RRM_1"/>
    <property type="match status" value="1"/>
</dbReference>
<dbReference type="InterPro" id="IPR035979">
    <property type="entry name" value="RBD_domain_sf"/>
</dbReference>
<dbReference type="GO" id="GO:0003727">
    <property type="term" value="F:single-stranded RNA binding"/>
    <property type="evidence" value="ECO:0007669"/>
    <property type="project" value="TreeGrafter"/>
</dbReference>
<dbReference type="WBParaSite" id="PDA_v2.g16790.t1">
    <property type="protein sequence ID" value="PDA_v2.g16790.t1"/>
    <property type="gene ID" value="PDA_v2.g16790"/>
</dbReference>
<evidence type="ECO:0000259" key="6">
    <source>
        <dbReference type="PROSITE" id="PS50102"/>
    </source>
</evidence>
<dbReference type="Proteomes" id="UP000887578">
    <property type="component" value="Unplaced"/>
</dbReference>
<dbReference type="SMART" id="SM00360">
    <property type="entry name" value="RRM"/>
    <property type="match status" value="1"/>
</dbReference>
<dbReference type="Gene3D" id="3.30.70.330">
    <property type="match status" value="1"/>
</dbReference>
<name>A0A914PLP0_9BILA</name>
<evidence type="ECO:0000256" key="3">
    <source>
        <dbReference type="ARBA" id="ARBA00023242"/>
    </source>
</evidence>